<dbReference type="eggNOG" id="COG1216">
    <property type="taxonomic scope" value="Bacteria"/>
</dbReference>
<dbReference type="KEGG" id="tel:tll0995"/>
<dbReference type="EnsemblBacteria" id="BAC08547">
    <property type="protein sequence ID" value="BAC08547"/>
    <property type="gene ID" value="BAC08547"/>
</dbReference>
<sequence length="306" mass="34696">MDQRIENLNYSGKAEKPQVSIGMPVHNGAKFIRGALDSLLSQTFTDFELIISDNASTDDTEAICCEYVAKDKRIRYVRQKKNLGAVANFKYVLDEAVAEYFMWASSDDMWDKNWLATLYPVAKENKCLAFGTIRTIDEMDQILRHPANNRLFSYSGVKLLRRIKYALEPNSLGKANPIYGVFPKKVINEEAINLLSSGLYAADTLFLYCILKQCEIKGNKEVYIYKRIHQDCASLNSQIPSNIICLYANLKNCVQLSVPLERFLIIALFPFTSVYYMAIQGLNDVYAMAIQALNLLGRVFARNSGK</sequence>
<accession>Q8DK71</accession>
<dbReference type="CAZy" id="GT2">
    <property type="family name" value="Glycosyltransferase Family 2"/>
</dbReference>
<dbReference type="EMBL" id="BA000039">
    <property type="protein sequence ID" value="BAC08547.1"/>
    <property type="molecule type" value="Genomic_DNA"/>
</dbReference>
<evidence type="ECO:0000313" key="2">
    <source>
        <dbReference type="EMBL" id="BAC08547.1"/>
    </source>
</evidence>
<dbReference type="InterPro" id="IPR029044">
    <property type="entry name" value="Nucleotide-diphossugar_trans"/>
</dbReference>
<dbReference type="Pfam" id="PF00535">
    <property type="entry name" value="Glycos_transf_2"/>
    <property type="match status" value="1"/>
</dbReference>
<evidence type="ECO:0000313" key="3">
    <source>
        <dbReference type="Proteomes" id="UP000000440"/>
    </source>
</evidence>
<evidence type="ECO:0000259" key="1">
    <source>
        <dbReference type="Pfam" id="PF00535"/>
    </source>
</evidence>
<dbReference type="RefSeq" id="WP_011056839.1">
    <property type="nucleotide sequence ID" value="NC_004113.1"/>
</dbReference>
<name>Q8DK71_THEVB</name>
<dbReference type="Gene3D" id="3.90.550.10">
    <property type="entry name" value="Spore Coat Polysaccharide Biosynthesis Protein SpsA, Chain A"/>
    <property type="match status" value="1"/>
</dbReference>
<gene>
    <name evidence="2" type="ordered locus">tll0995</name>
</gene>
<dbReference type="PANTHER" id="PTHR43685:SF11">
    <property type="entry name" value="GLYCOSYLTRANSFERASE TAGX-RELATED"/>
    <property type="match status" value="1"/>
</dbReference>
<dbReference type="InterPro" id="IPR001173">
    <property type="entry name" value="Glyco_trans_2-like"/>
</dbReference>
<keyword evidence="3" id="KW-1185">Reference proteome</keyword>
<protein>
    <submittedName>
        <fullName evidence="2">Tll0995 protein</fullName>
    </submittedName>
</protein>
<reference evidence="2 3" key="1">
    <citation type="journal article" date="2002" name="DNA Res.">
        <title>Complete genome structure of the thermophilic cyanobacterium Thermosynechococcus elongatus BP-1.</title>
        <authorList>
            <person name="Nakamura Y."/>
            <person name="Kaneko T."/>
            <person name="Sato S."/>
            <person name="Ikeuchi M."/>
            <person name="Katoh H."/>
            <person name="Sasamoto S."/>
            <person name="Watanabe A."/>
            <person name="Iriguchi M."/>
            <person name="Kawashima K."/>
            <person name="Kimura T."/>
            <person name="Kishida Y."/>
            <person name="Kiyokawa C."/>
            <person name="Kohara M."/>
            <person name="Matsumoto M."/>
            <person name="Matsuno A."/>
            <person name="Nakazaki N."/>
            <person name="Shimpo S."/>
            <person name="Sugimoto M."/>
            <person name="Takeuchi C."/>
            <person name="Yamada M."/>
            <person name="Tabata S."/>
        </authorList>
    </citation>
    <scope>NUCLEOTIDE SEQUENCE [LARGE SCALE GENOMIC DNA]</scope>
    <source>
        <strain evidence="3">IAM M-273 / NIES-2133 / BP-1</strain>
    </source>
</reference>
<dbReference type="Proteomes" id="UP000000440">
    <property type="component" value="Chromosome"/>
</dbReference>
<proteinExistence type="predicted"/>
<dbReference type="SUPFAM" id="SSF53448">
    <property type="entry name" value="Nucleotide-diphospho-sugar transferases"/>
    <property type="match status" value="1"/>
</dbReference>
<dbReference type="InterPro" id="IPR050834">
    <property type="entry name" value="Glycosyltransf_2"/>
</dbReference>
<feature type="domain" description="Glycosyltransferase 2-like" evidence="1">
    <location>
        <begin position="20"/>
        <end position="149"/>
    </location>
</feature>
<organism evidence="2 3">
    <name type="scientific">Thermosynechococcus vestitus (strain NIES-2133 / IAM M-273 / BP-1)</name>
    <dbReference type="NCBI Taxonomy" id="197221"/>
    <lineage>
        <taxon>Bacteria</taxon>
        <taxon>Bacillati</taxon>
        <taxon>Cyanobacteriota</taxon>
        <taxon>Cyanophyceae</taxon>
        <taxon>Acaryochloridales</taxon>
        <taxon>Thermosynechococcaceae</taxon>
        <taxon>Thermosynechococcus</taxon>
    </lineage>
</organism>
<dbReference type="AlphaFoldDB" id="Q8DK71"/>
<dbReference type="STRING" id="197221.gene:10747587"/>
<dbReference type="PANTHER" id="PTHR43685">
    <property type="entry name" value="GLYCOSYLTRANSFERASE"/>
    <property type="match status" value="1"/>
</dbReference>